<organism evidence="2 3">
    <name type="scientific">Peronospora belbahrii</name>
    <dbReference type="NCBI Taxonomy" id="622444"/>
    <lineage>
        <taxon>Eukaryota</taxon>
        <taxon>Sar</taxon>
        <taxon>Stramenopiles</taxon>
        <taxon>Oomycota</taxon>
        <taxon>Peronosporomycetes</taxon>
        <taxon>Peronosporales</taxon>
        <taxon>Peronosporaceae</taxon>
        <taxon>Peronospora</taxon>
    </lineage>
</organism>
<name>A0ABN8DBG4_9STRA</name>
<evidence type="ECO:0000256" key="1">
    <source>
        <dbReference type="SAM" id="MobiDB-lite"/>
    </source>
</evidence>
<feature type="compositionally biased region" description="Low complexity" evidence="1">
    <location>
        <begin position="38"/>
        <end position="58"/>
    </location>
</feature>
<comment type="caution">
    <text evidence="2">The sequence shown here is derived from an EMBL/GenBank/DDBJ whole genome shotgun (WGS) entry which is preliminary data.</text>
</comment>
<dbReference type="Proteomes" id="UP001158986">
    <property type="component" value="Unassembled WGS sequence"/>
</dbReference>
<proteinExistence type="predicted"/>
<feature type="region of interest" description="Disordered" evidence="1">
    <location>
        <begin position="1"/>
        <end position="157"/>
    </location>
</feature>
<reference evidence="2 3" key="1">
    <citation type="submission" date="2021-11" db="EMBL/GenBank/DDBJ databases">
        <authorList>
            <person name="Islam A."/>
            <person name="Islam S."/>
            <person name="Flora M.S."/>
            <person name="Rahman M."/>
            <person name="Ziaur R.M."/>
            <person name="Epstein J.H."/>
            <person name="Hassan M."/>
            <person name="Klassen M."/>
            <person name="Woodard K."/>
            <person name="Webb A."/>
            <person name="Webby R.J."/>
            <person name="El Zowalaty M.E."/>
        </authorList>
    </citation>
    <scope>NUCLEOTIDE SEQUENCE [LARGE SCALE GENOMIC DNA]</scope>
    <source>
        <strain evidence="2">Pbs1</strain>
    </source>
</reference>
<sequence length="157" mass="16659">MKLVLPALQRAKPPAPRQVSTSLAATCQLPPRPEAKAAEPALLPLPSSLSSRPMSLSKGPSHFYAASTSCSDREPSQLQAQQPKQQLRRQQPETASGAQADGKRQPRAPSTPVGPPLRMAPTASTSFVSVSAAEIPPSTDAVAPVNNKRHAYEPQRL</sequence>
<keyword evidence="3" id="KW-1185">Reference proteome</keyword>
<gene>
    <name evidence="2" type="ORF">PBS001_LOCUS7960</name>
</gene>
<evidence type="ECO:0000313" key="3">
    <source>
        <dbReference type="Proteomes" id="UP001158986"/>
    </source>
</evidence>
<dbReference type="EMBL" id="CAKLCB010000380">
    <property type="protein sequence ID" value="CAH0521514.1"/>
    <property type="molecule type" value="Genomic_DNA"/>
</dbReference>
<feature type="compositionally biased region" description="Low complexity" evidence="1">
    <location>
        <begin position="120"/>
        <end position="133"/>
    </location>
</feature>
<evidence type="ECO:0000313" key="2">
    <source>
        <dbReference type="EMBL" id="CAH0521514.1"/>
    </source>
</evidence>
<accession>A0ABN8DBG4</accession>
<feature type="compositionally biased region" description="Low complexity" evidence="1">
    <location>
        <begin position="77"/>
        <end position="89"/>
    </location>
</feature>
<protein>
    <submittedName>
        <fullName evidence="2">Uncharacterized protein</fullName>
    </submittedName>
</protein>